<evidence type="ECO:0000313" key="3">
    <source>
        <dbReference type="EMBL" id="GBG86638.1"/>
    </source>
</evidence>
<dbReference type="EMBL" id="BFEA01000572">
    <property type="protein sequence ID" value="GBG86638.1"/>
    <property type="molecule type" value="Genomic_DNA"/>
</dbReference>
<evidence type="ECO:0000313" key="4">
    <source>
        <dbReference type="Proteomes" id="UP000265515"/>
    </source>
</evidence>
<evidence type="ECO:0000256" key="2">
    <source>
        <dbReference type="SAM" id="SignalP"/>
    </source>
</evidence>
<dbReference type="Proteomes" id="UP000265515">
    <property type="component" value="Unassembled WGS sequence"/>
</dbReference>
<keyword evidence="2" id="KW-0732">Signal</keyword>
<keyword evidence="4" id="KW-1185">Reference proteome</keyword>
<gene>
    <name evidence="3" type="ORF">CBR_g41701</name>
</gene>
<organism evidence="3 4">
    <name type="scientific">Chara braunii</name>
    <name type="common">Braun's stonewort</name>
    <dbReference type="NCBI Taxonomy" id="69332"/>
    <lineage>
        <taxon>Eukaryota</taxon>
        <taxon>Viridiplantae</taxon>
        <taxon>Streptophyta</taxon>
        <taxon>Charophyceae</taxon>
        <taxon>Charales</taxon>
        <taxon>Characeae</taxon>
        <taxon>Chara</taxon>
    </lineage>
</organism>
<sequence length="720" mass="79727">MFGHLWLVCLLEAVTWETHCTPPKLVAGMAWAVHIRCRWEAGSASLLTYSPRSRRLIGGAQCTVIALGPRNPARASMTCDQTLGSEDLPGAGEGTPPSGRSGSGKSGSEARGTDGSEGPTKMRRTSSGKTRMDDARTGGLTLARAMEESTRSYCDGLDKAASTLAKATTDVGTAMAAKIGDMAEAIRGGNTVLNMLVGVLVRRYVGSTGGDDNDEDTNPSSIFRRRSSSREVGGTNSLVMGERSTTWLEDVIIGWRYDEALGAKVCKPGRVFRKFRMNEWEAGYVPEFCQCGAGRHAEFLNTATIKMLPEEGTLHVITNDTGVTNNGQLQLMLNAGLNHIPLRSLDEEFVMDEVEVALDKILTTQRCDEELSKGEARQVKAIVRENARKSISLIRSFRTKHMHISGEPINSVAVRGEIEWLTSRYLVCPTDKASHTPTIICINFIRRLALQRLSGPEFTPVPDTPEQAAARLMQKAAAFTHVGHEALPLPHLMTVYKAHKQSFRWITNTTGSVFSPVADVCECLLKLLAGDVQALCTSKSEEVRADHGVKPNFWWPISSIGEFVANIPRRIYSIFTGDITRCFEPIPTDESKDGLLKAISFFVSCTMEWRRAMTTRDVIAISVAANDTLHPYWVAGDQERDRGRLYFDEQGIIDECEWLVSNGVVQMGNRVWKQILGIPMGLACSPIFCDVYFFKYEYGLISHLVKMQDWMLRRHLQIYR</sequence>
<dbReference type="Gramene" id="GBG86638">
    <property type="protein sequence ID" value="GBG86638"/>
    <property type="gene ID" value="CBR_g41701"/>
</dbReference>
<proteinExistence type="predicted"/>
<feature type="signal peptide" evidence="2">
    <location>
        <begin position="1"/>
        <end position="20"/>
    </location>
</feature>
<feature type="chain" id="PRO_5017322260" description="Reverse transcriptase domain-containing protein" evidence="2">
    <location>
        <begin position="21"/>
        <end position="720"/>
    </location>
</feature>
<evidence type="ECO:0008006" key="5">
    <source>
        <dbReference type="Google" id="ProtNLM"/>
    </source>
</evidence>
<comment type="caution">
    <text evidence="3">The sequence shown here is derived from an EMBL/GenBank/DDBJ whole genome shotgun (WGS) entry which is preliminary data.</text>
</comment>
<evidence type="ECO:0000256" key="1">
    <source>
        <dbReference type="SAM" id="MobiDB-lite"/>
    </source>
</evidence>
<name>A0A388LWD0_CHABU</name>
<feature type="region of interest" description="Disordered" evidence="1">
    <location>
        <begin position="76"/>
        <end position="136"/>
    </location>
</feature>
<reference evidence="3 4" key="1">
    <citation type="journal article" date="2018" name="Cell">
        <title>The Chara Genome: Secondary Complexity and Implications for Plant Terrestrialization.</title>
        <authorList>
            <person name="Nishiyama T."/>
            <person name="Sakayama H."/>
            <person name="Vries J.D."/>
            <person name="Buschmann H."/>
            <person name="Saint-Marcoux D."/>
            <person name="Ullrich K.K."/>
            <person name="Haas F.B."/>
            <person name="Vanderstraeten L."/>
            <person name="Becker D."/>
            <person name="Lang D."/>
            <person name="Vosolsobe S."/>
            <person name="Rombauts S."/>
            <person name="Wilhelmsson P.K.I."/>
            <person name="Janitza P."/>
            <person name="Kern R."/>
            <person name="Heyl A."/>
            <person name="Rumpler F."/>
            <person name="Villalobos L.I.A.C."/>
            <person name="Clay J.M."/>
            <person name="Skokan R."/>
            <person name="Toyoda A."/>
            <person name="Suzuki Y."/>
            <person name="Kagoshima H."/>
            <person name="Schijlen E."/>
            <person name="Tajeshwar N."/>
            <person name="Catarino B."/>
            <person name="Hetherington A.J."/>
            <person name="Saltykova A."/>
            <person name="Bonnot C."/>
            <person name="Breuninger H."/>
            <person name="Symeonidi A."/>
            <person name="Radhakrishnan G.V."/>
            <person name="Van Nieuwerburgh F."/>
            <person name="Deforce D."/>
            <person name="Chang C."/>
            <person name="Karol K.G."/>
            <person name="Hedrich R."/>
            <person name="Ulvskov P."/>
            <person name="Glockner G."/>
            <person name="Delwiche C.F."/>
            <person name="Petrasek J."/>
            <person name="Van de Peer Y."/>
            <person name="Friml J."/>
            <person name="Beilby M."/>
            <person name="Dolan L."/>
            <person name="Kohara Y."/>
            <person name="Sugano S."/>
            <person name="Fujiyama A."/>
            <person name="Delaux P.-M."/>
            <person name="Quint M."/>
            <person name="TheiBen G."/>
            <person name="Hagemann M."/>
            <person name="Harholt J."/>
            <person name="Dunand C."/>
            <person name="Zachgo S."/>
            <person name="Langdale J."/>
            <person name="Maumus F."/>
            <person name="Straeten D.V.D."/>
            <person name="Gould S.B."/>
            <person name="Rensing S.A."/>
        </authorList>
    </citation>
    <scope>NUCLEOTIDE SEQUENCE [LARGE SCALE GENOMIC DNA]</scope>
    <source>
        <strain evidence="3 4">S276</strain>
    </source>
</reference>
<protein>
    <recommendedName>
        <fullName evidence="5">Reverse transcriptase domain-containing protein</fullName>
    </recommendedName>
</protein>
<accession>A0A388LWD0</accession>
<feature type="region of interest" description="Disordered" evidence="1">
    <location>
        <begin position="207"/>
        <end position="228"/>
    </location>
</feature>
<dbReference type="AlphaFoldDB" id="A0A388LWD0"/>